<dbReference type="OrthoDB" id="8588at2157"/>
<comment type="cofactor">
    <cofactor evidence="1">
        <name>Mg(2+)</name>
        <dbReference type="ChEBI" id="CHEBI:18420"/>
    </cofactor>
</comment>
<evidence type="ECO:0000313" key="10">
    <source>
        <dbReference type="Proteomes" id="UP000000262"/>
    </source>
</evidence>
<dbReference type="Proteomes" id="UP000000262">
    <property type="component" value="Chromosome"/>
</dbReference>
<dbReference type="EMBL" id="CP000816">
    <property type="protein sequence ID" value="ABU81426.1"/>
    <property type="molecule type" value="Genomic_DNA"/>
</dbReference>
<dbReference type="AlphaFoldDB" id="A8A924"/>
<dbReference type="GO" id="GO:0000287">
    <property type="term" value="F:magnesium ion binding"/>
    <property type="evidence" value="ECO:0007669"/>
    <property type="project" value="TreeGrafter"/>
</dbReference>
<evidence type="ECO:0000256" key="3">
    <source>
        <dbReference type="ARBA" id="ARBA00012640"/>
    </source>
</evidence>
<evidence type="ECO:0000256" key="4">
    <source>
        <dbReference type="ARBA" id="ARBA00022605"/>
    </source>
</evidence>
<dbReference type="PANTHER" id="PTHR43344:SF2">
    <property type="entry name" value="PHOSPHOSERINE PHOSPHATASE"/>
    <property type="match status" value="1"/>
</dbReference>
<keyword evidence="4" id="KW-0028">Amino-acid biosynthesis</keyword>
<dbReference type="Gene3D" id="3.40.50.1000">
    <property type="entry name" value="HAD superfamily/HAD-like"/>
    <property type="match status" value="1"/>
</dbReference>
<evidence type="ECO:0000256" key="7">
    <source>
        <dbReference type="ARBA" id="ARBA00022842"/>
    </source>
</evidence>
<dbReference type="HOGENOM" id="CLU_036368_4_5_2"/>
<evidence type="ECO:0000256" key="8">
    <source>
        <dbReference type="ARBA" id="ARBA00023299"/>
    </source>
</evidence>
<proteinExistence type="predicted"/>
<dbReference type="KEGG" id="iho:Igni_0242"/>
<keyword evidence="6 9" id="KW-0378">Hydrolase</keyword>
<gene>
    <name evidence="9" type="ordered locus">Igni_0242</name>
</gene>
<dbReference type="GO" id="GO:0006564">
    <property type="term" value="P:L-serine biosynthetic process"/>
    <property type="evidence" value="ECO:0007669"/>
    <property type="project" value="UniProtKB-KW"/>
</dbReference>
<dbReference type="GO" id="GO:0036424">
    <property type="term" value="F:L-phosphoserine phosphatase activity"/>
    <property type="evidence" value="ECO:0007669"/>
    <property type="project" value="TreeGrafter"/>
</dbReference>
<dbReference type="InterPro" id="IPR036412">
    <property type="entry name" value="HAD-like_sf"/>
</dbReference>
<dbReference type="GO" id="GO:0005737">
    <property type="term" value="C:cytoplasm"/>
    <property type="evidence" value="ECO:0007669"/>
    <property type="project" value="TreeGrafter"/>
</dbReference>
<dbReference type="NCBIfam" id="TIGR01488">
    <property type="entry name" value="HAD-SF-IB"/>
    <property type="match status" value="1"/>
</dbReference>
<dbReference type="STRING" id="453591.Igni_0242"/>
<protein>
    <recommendedName>
        <fullName evidence="3">phosphoserine phosphatase</fullName>
        <ecNumber evidence="3">3.1.3.3</ecNumber>
    </recommendedName>
</protein>
<keyword evidence="5" id="KW-0479">Metal-binding</keyword>
<evidence type="ECO:0000256" key="6">
    <source>
        <dbReference type="ARBA" id="ARBA00022801"/>
    </source>
</evidence>
<dbReference type="SUPFAM" id="SSF56784">
    <property type="entry name" value="HAD-like"/>
    <property type="match status" value="1"/>
</dbReference>
<keyword evidence="10" id="KW-1185">Reference proteome</keyword>
<dbReference type="InterPro" id="IPR023214">
    <property type="entry name" value="HAD_sf"/>
</dbReference>
<sequence>MKKLALLDLEGTLIDFEFWEEMADVKGDQSLKLLLEKGLRGPGWYESFLDRVRLILGTPKEVVESVAKRAIGKIRPEAVTLISELKKRQYVTMIVSGGFEEFVAPVAHALGVDDYVSQKLIYHNGVIVGVLPVFKEKGEVVDKLRPWFDFVLAVGDGYNDIKMLERADEAVVVGKRAKEISKKINAKTYNNLGEFVEDLIKGGDAIKI</sequence>
<reference evidence="9 10" key="1">
    <citation type="journal article" date="2008" name="Genome Biol.">
        <title>A genomic analysis of the archaeal system Ignicoccus hospitalis-Nanoarchaeum equitans.</title>
        <authorList>
            <person name="Podar M."/>
            <person name="Anderson I."/>
            <person name="Makarova K.S."/>
            <person name="Elkins J.G."/>
            <person name="Ivanova N."/>
            <person name="Wall M.A."/>
            <person name="Lykidis A."/>
            <person name="Mavromatis K."/>
            <person name="Sun H."/>
            <person name="Hudson M.E."/>
            <person name="Chen W."/>
            <person name="Deciu C."/>
            <person name="Hutchison D."/>
            <person name="Eads J.R."/>
            <person name="Anderson A."/>
            <person name="Fernandes F."/>
            <person name="Szeto E."/>
            <person name="Lapidus A."/>
            <person name="Kyrpides N.C."/>
            <person name="Saier M.H.Jr."/>
            <person name="Richardson P.M."/>
            <person name="Rachel R."/>
            <person name="Huber H."/>
            <person name="Eisen J.A."/>
            <person name="Koonin E.V."/>
            <person name="Keller M."/>
            <person name="Stetter K.O."/>
        </authorList>
    </citation>
    <scope>NUCLEOTIDE SEQUENCE [LARGE SCALE GENOMIC DNA]</scope>
    <source>
        <strain evidence="10">KIN4/I / DSM 18386 / JCM 14125</strain>
    </source>
</reference>
<dbReference type="EC" id="3.1.3.3" evidence="3"/>
<evidence type="ECO:0000256" key="5">
    <source>
        <dbReference type="ARBA" id="ARBA00022723"/>
    </source>
</evidence>
<dbReference type="InterPro" id="IPR050582">
    <property type="entry name" value="HAD-like_SerB"/>
</dbReference>
<dbReference type="GeneID" id="5562021"/>
<accession>A8A924</accession>
<evidence type="ECO:0000313" key="9">
    <source>
        <dbReference type="EMBL" id="ABU81426.1"/>
    </source>
</evidence>
<dbReference type="RefSeq" id="WP_011998278.1">
    <property type="nucleotide sequence ID" value="NC_009776.1"/>
</dbReference>
<name>A8A924_IGNH4</name>
<dbReference type="PANTHER" id="PTHR43344">
    <property type="entry name" value="PHOSPHOSERINE PHOSPHATASE"/>
    <property type="match status" value="1"/>
</dbReference>
<keyword evidence="7" id="KW-0460">Magnesium</keyword>
<dbReference type="Pfam" id="PF00702">
    <property type="entry name" value="Hydrolase"/>
    <property type="match status" value="1"/>
</dbReference>
<keyword evidence="8" id="KW-0718">Serine biosynthesis</keyword>
<comment type="pathway">
    <text evidence="2">Amino-acid biosynthesis; L-serine biosynthesis; L-serine from 3-phospho-D-glycerate: step 3/3.</text>
</comment>
<dbReference type="eggNOG" id="arCOG01158">
    <property type="taxonomic scope" value="Archaea"/>
</dbReference>
<evidence type="ECO:0000256" key="1">
    <source>
        <dbReference type="ARBA" id="ARBA00001946"/>
    </source>
</evidence>
<organism evidence="9 10">
    <name type="scientific">Ignicoccus hospitalis (strain KIN4/I / DSM 18386 / JCM 14125)</name>
    <dbReference type="NCBI Taxonomy" id="453591"/>
    <lineage>
        <taxon>Archaea</taxon>
        <taxon>Thermoproteota</taxon>
        <taxon>Thermoprotei</taxon>
        <taxon>Desulfurococcales</taxon>
        <taxon>Desulfurococcaceae</taxon>
        <taxon>Ignicoccus</taxon>
    </lineage>
</organism>
<dbReference type="Gene3D" id="1.10.150.210">
    <property type="entry name" value="Phosphoserine phosphatase, domain 2"/>
    <property type="match status" value="1"/>
</dbReference>
<dbReference type="PhylomeDB" id="A8A924"/>
<evidence type="ECO:0000256" key="2">
    <source>
        <dbReference type="ARBA" id="ARBA00005135"/>
    </source>
</evidence>